<comment type="caution">
    <text evidence="2">The sequence shown here is derived from an EMBL/GenBank/DDBJ whole genome shotgun (WGS) entry which is preliminary data.</text>
</comment>
<feature type="chain" id="PRO_5045394507" evidence="1">
    <location>
        <begin position="34"/>
        <end position="147"/>
    </location>
</feature>
<keyword evidence="1" id="KW-0732">Signal</keyword>
<dbReference type="Proteomes" id="UP000599437">
    <property type="component" value="Unassembled WGS sequence"/>
</dbReference>
<evidence type="ECO:0000256" key="1">
    <source>
        <dbReference type="SAM" id="SignalP"/>
    </source>
</evidence>
<accession>A0ABQ3DV17</accession>
<name>A0ABQ3DV17_9ACTN</name>
<evidence type="ECO:0000313" key="2">
    <source>
        <dbReference type="EMBL" id="GHB16477.1"/>
    </source>
</evidence>
<proteinExistence type="predicted"/>
<gene>
    <name evidence="2" type="ORF">GCM10010346_45430</name>
</gene>
<protein>
    <submittedName>
        <fullName evidence="2">Uncharacterized protein</fullName>
    </submittedName>
</protein>
<dbReference type="EMBL" id="BMVO01000016">
    <property type="protein sequence ID" value="GHB16477.1"/>
    <property type="molecule type" value="Genomic_DNA"/>
</dbReference>
<feature type="signal peptide" evidence="1">
    <location>
        <begin position="1"/>
        <end position="33"/>
    </location>
</feature>
<organism evidence="2 3">
    <name type="scientific">Streptomyces chryseus</name>
    <dbReference type="NCBI Taxonomy" id="68186"/>
    <lineage>
        <taxon>Bacteria</taxon>
        <taxon>Bacillati</taxon>
        <taxon>Actinomycetota</taxon>
        <taxon>Actinomycetes</taxon>
        <taxon>Kitasatosporales</taxon>
        <taxon>Streptomycetaceae</taxon>
        <taxon>Streptomyces</taxon>
    </lineage>
</organism>
<reference evidence="3" key="1">
    <citation type="journal article" date="2019" name="Int. J. Syst. Evol. Microbiol.">
        <title>The Global Catalogue of Microorganisms (GCM) 10K type strain sequencing project: providing services to taxonomists for standard genome sequencing and annotation.</title>
        <authorList>
            <consortium name="The Broad Institute Genomics Platform"/>
            <consortium name="The Broad Institute Genome Sequencing Center for Infectious Disease"/>
            <person name="Wu L."/>
            <person name="Ma J."/>
        </authorList>
    </citation>
    <scope>NUCLEOTIDE SEQUENCE [LARGE SCALE GENOMIC DNA]</scope>
    <source>
        <strain evidence="3">JCM 4737</strain>
    </source>
</reference>
<keyword evidence="3" id="KW-1185">Reference proteome</keyword>
<sequence length="147" mass="15508">MSFSVAGRKTRAVGALATLVVGGSLLAATPAQAYTSCPDSGYIDKQNTCTKLSNGILGHHIYLNGSNYTMRVVTDYYKSGGGSISRRLGSSGPFTGQSTQWGAWGNQSSGTSKWSKNFNNNLANCRNTQGLMESGGTVYKTPFTGKC</sequence>
<evidence type="ECO:0000313" key="3">
    <source>
        <dbReference type="Proteomes" id="UP000599437"/>
    </source>
</evidence>